<protein>
    <recommendedName>
        <fullName evidence="2">diphosphomevalonate decarboxylase</fullName>
        <ecNumber evidence="2">4.1.1.33</ecNumber>
    </recommendedName>
</protein>
<accession>A0A1F5YF91</accession>
<evidence type="ECO:0000256" key="4">
    <source>
        <dbReference type="ARBA" id="ARBA00022741"/>
    </source>
</evidence>
<evidence type="ECO:0000259" key="8">
    <source>
        <dbReference type="Pfam" id="PF18376"/>
    </source>
</evidence>
<dbReference type="Gene3D" id="3.30.230.10">
    <property type="match status" value="1"/>
</dbReference>
<keyword evidence="7" id="KW-0456">Lyase</keyword>
<keyword evidence="5" id="KW-0067">ATP-binding</keyword>
<dbReference type="InterPro" id="IPR005935">
    <property type="entry name" value="Mev_decarb"/>
</dbReference>
<reference evidence="10 11" key="1">
    <citation type="journal article" date="2016" name="Nat. Commun.">
        <title>Thousands of microbial genomes shed light on interconnected biogeochemical processes in an aquifer system.</title>
        <authorList>
            <person name="Anantharaman K."/>
            <person name="Brown C.T."/>
            <person name="Hug L.A."/>
            <person name="Sharon I."/>
            <person name="Castelle C.J."/>
            <person name="Probst A.J."/>
            <person name="Thomas B.C."/>
            <person name="Singh A."/>
            <person name="Wilkins M.J."/>
            <person name="Karaoz U."/>
            <person name="Brodie E.L."/>
            <person name="Williams K.H."/>
            <person name="Hubbard S.S."/>
            <person name="Banfield J.F."/>
        </authorList>
    </citation>
    <scope>NUCLEOTIDE SEQUENCE [LARGE SCALE GENOMIC DNA]</scope>
</reference>
<dbReference type="GO" id="GO:0004163">
    <property type="term" value="F:diphosphomevalonate decarboxylase activity"/>
    <property type="evidence" value="ECO:0007669"/>
    <property type="project" value="UniProtKB-EC"/>
</dbReference>
<dbReference type="GO" id="GO:0005524">
    <property type="term" value="F:ATP binding"/>
    <property type="evidence" value="ECO:0007669"/>
    <property type="project" value="UniProtKB-KW"/>
</dbReference>
<proteinExistence type="inferred from homology"/>
<dbReference type="FunFam" id="3.30.230.10:FF:000072">
    <property type="entry name" value="Diphosphomevalonate decarboxylase"/>
    <property type="match status" value="1"/>
</dbReference>
<evidence type="ECO:0000256" key="2">
    <source>
        <dbReference type="ARBA" id="ARBA00012296"/>
    </source>
</evidence>
<dbReference type="PANTHER" id="PTHR10977">
    <property type="entry name" value="DIPHOSPHOMEVALONATE DECARBOXYLASE"/>
    <property type="match status" value="1"/>
</dbReference>
<gene>
    <name evidence="10" type="ORF">A2153_00200</name>
</gene>
<evidence type="ECO:0000256" key="7">
    <source>
        <dbReference type="ARBA" id="ARBA00023239"/>
    </source>
</evidence>
<dbReference type="InterPro" id="IPR029765">
    <property type="entry name" value="Mev_diP_decarb"/>
</dbReference>
<dbReference type="EMBL" id="MFJB01000089">
    <property type="protein sequence ID" value="OGF98722.1"/>
    <property type="molecule type" value="Genomic_DNA"/>
</dbReference>
<evidence type="ECO:0000256" key="1">
    <source>
        <dbReference type="ARBA" id="ARBA00008831"/>
    </source>
</evidence>
<dbReference type="Pfam" id="PF18376">
    <property type="entry name" value="MDD_C"/>
    <property type="match status" value="1"/>
</dbReference>
<evidence type="ECO:0000256" key="5">
    <source>
        <dbReference type="ARBA" id="ARBA00022840"/>
    </source>
</evidence>
<dbReference type="InterPro" id="IPR014721">
    <property type="entry name" value="Ribsml_uS5_D2-typ_fold_subgr"/>
</dbReference>
<dbReference type="SUPFAM" id="SSF54211">
    <property type="entry name" value="Ribosomal protein S5 domain 2-like"/>
    <property type="match status" value="1"/>
</dbReference>
<dbReference type="Proteomes" id="UP000177396">
    <property type="component" value="Unassembled WGS sequence"/>
</dbReference>
<dbReference type="NCBIfam" id="TIGR01240">
    <property type="entry name" value="mevDPdecarb"/>
    <property type="match status" value="1"/>
</dbReference>
<dbReference type="InterPro" id="IPR041431">
    <property type="entry name" value="Mvd1_C"/>
</dbReference>
<dbReference type="PIRSF" id="PIRSF015950">
    <property type="entry name" value="Mev_P_decrbx"/>
    <property type="match status" value="1"/>
</dbReference>
<evidence type="ECO:0000313" key="11">
    <source>
        <dbReference type="Proteomes" id="UP000177396"/>
    </source>
</evidence>
<dbReference type="InterPro" id="IPR020568">
    <property type="entry name" value="Ribosomal_Su5_D2-typ_SF"/>
</dbReference>
<dbReference type="EC" id="4.1.1.33" evidence="2"/>
<keyword evidence="3" id="KW-0444">Lipid biosynthesis</keyword>
<sequence length="325" mass="36429">MKATALAYSNIAFIKYWGKTDEKLRLPVNNSISMNLSNLQTVTTVEFSPKYETDTVTIDGQKKSNEIKRVIVHLDRVRQLNKTSLKARVVSRNNFPASSGLSSSASGFAALTLAAVSALNLQFNQKKISALARLASGSACRSIPAGFVEWHKGSTNQNSYAETIFPENYWPIIDIVAIVSFEKKAVTTTVAQKYAFSSPFFSVRIKNLPEKIKQLKTALTQKNFPRFGEIIESEALELHAVIMTQTPSYFYLFPETVSLFSKVRQWRNSGLPVYFTLNTGHDAHLLCQEENKEKLMKKLSSLPFVRRTIINNPAGPAKIINNHLF</sequence>
<evidence type="ECO:0000256" key="3">
    <source>
        <dbReference type="ARBA" id="ARBA00022516"/>
    </source>
</evidence>
<dbReference type="InterPro" id="IPR036554">
    <property type="entry name" value="GHMP_kinase_C_sf"/>
</dbReference>
<name>A0A1F5YF91_9BACT</name>
<dbReference type="GO" id="GO:0005829">
    <property type="term" value="C:cytosol"/>
    <property type="evidence" value="ECO:0007669"/>
    <property type="project" value="InterPro"/>
</dbReference>
<feature type="domain" description="Diphosphomevalonate decarboxylase-like N-terminal" evidence="9">
    <location>
        <begin position="7"/>
        <end position="161"/>
    </location>
</feature>
<dbReference type="GO" id="GO:0019287">
    <property type="term" value="P:isopentenyl diphosphate biosynthetic process, mevalonate pathway"/>
    <property type="evidence" value="ECO:0007669"/>
    <property type="project" value="InterPro"/>
</dbReference>
<dbReference type="SUPFAM" id="SSF55060">
    <property type="entry name" value="GHMP Kinase, C-terminal domain"/>
    <property type="match status" value="1"/>
</dbReference>
<dbReference type="Pfam" id="PF22700">
    <property type="entry name" value="MVD-like_N"/>
    <property type="match status" value="1"/>
</dbReference>
<dbReference type="Gene3D" id="3.30.70.890">
    <property type="entry name" value="GHMP kinase, C-terminal domain"/>
    <property type="match status" value="1"/>
</dbReference>
<evidence type="ECO:0000256" key="6">
    <source>
        <dbReference type="ARBA" id="ARBA00023098"/>
    </source>
</evidence>
<dbReference type="PANTHER" id="PTHR10977:SF3">
    <property type="entry name" value="DIPHOSPHOMEVALONATE DECARBOXYLASE"/>
    <property type="match status" value="1"/>
</dbReference>
<keyword evidence="6" id="KW-0443">Lipid metabolism</keyword>
<evidence type="ECO:0000313" key="10">
    <source>
        <dbReference type="EMBL" id="OGF98722.1"/>
    </source>
</evidence>
<feature type="domain" description="Mvd1 C-terminal" evidence="8">
    <location>
        <begin position="175"/>
        <end position="301"/>
    </location>
</feature>
<evidence type="ECO:0000259" key="9">
    <source>
        <dbReference type="Pfam" id="PF22700"/>
    </source>
</evidence>
<dbReference type="InterPro" id="IPR053859">
    <property type="entry name" value="MVD-like_N"/>
</dbReference>
<comment type="caution">
    <text evidence="10">The sequence shown here is derived from an EMBL/GenBank/DDBJ whole genome shotgun (WGS) entry which is preliminary data.</text>
</comment>
<keyword evidence="4" id="KW-0547">Nucleotide-binding</keyword>
<dbReference type="AlphaFoldDB" id="A0A1F5YF91"/>
<organism evidence="10 11">
    <name type="scientific">Candidatus Gottesmanbacteria bacterium RBG_16_38_7b</name>
    <dbReference type="NCBI Taxonomy" id="1798372"/>
    <lineage>
        <taxon>Bacteria</taxon>
        <taxon>Candidatus Gottesmaniibacteriota</taxon>
    </lineage>
</organism>
<comment type="similarity">
    <text evidence="1">Belongs to the diphosphomevalonate decarboxylase family.</text>
</comment>